<dbReference type="EnsemblProtists" id="PYU1_T000496">
    <property type="protein sequence ID" value="PYU1_T000496"/>
    <property type="gene ID" value="PYU1_G000496"/>
</dbReference>
<dbReference type="InParanoid" id="K3W6A5"/>
<protein>
    <recommendedName>
        <fullName evidence="1">Rho-GAP domain-containing protein</fullName>
    </recommendedName>
</protein>
<dbReference type="VEuPathDB" id="FungiDB:PYU1_G000496"/>
<reference evidence="2" key="3">
    <citation type="submission" date="2015-02" db="UniProtKB">
        <authorList>
            <consortium name="EnsemblProtists"/>
        </authorList>
    </citation>
    <scope>IDENTIFICATION</scope>
    <source>
        <strain evidence="2">DAOM BR144</strain>
    </source>
</reference>
<keyword evidence="3" id="KW-1185">Reference proteome</keyword>
<dbReference type="PANTHER" id="PTHR13510">
    <property type="entry name" value="FYVE-FINGER-CONTAINING RAB5 EFFECTOR PROTEIN RABENOSYN-5-RELATED"/>
    <property type="match status" value="1"/>
</dbReference>
<dbReference type="InterPro" id="IPR000198">
    <property type="entry name" value="RhoGAP_dom"/>
</dbReference>
<feature type="domain" description="Rho-GAP" evidence="1">
    <location>
        <begin position="1"/>
        <end position="81"/>
    </location>
</feature>
<dbReference type="EMBL" id="GL376636">
    <property type="status" value="NOT_ANNOTATED_CDS"/>
    <property type="molecule type" value="Genomic_DNA"/>
</dbReference>
<dbReference type="HOGENOM" id="CLU_015303_4_3_1"/>
<dbReference type="OMA" id="NDEPFRS"/>
<sequence length="133" mass="14733">MAVGSVPGEVNDILYGLLNHTPQMARIQASYINDDVVDSQVLATVTQPSVTDPMRTLAVKWCVKRHNGIIRSLVRHRDFVFVEATGITTDANGERIGYHVIHSITVPQIRELYEMNIVRAKISIKAMALSSCS</sequence>
<name>K3W6A5_GLOUD</name>
<dbReference type="InterPro" id="IPR052727">
    <property type="entry name" value="Rab4/Rab5_effector"/>
</dbReference>
<dbReference type="PANTHER" id="PTHR13510:SF44">
    <property type="entry name" value="RABENOSYN-5"/>
    <property type="match status" value="1"/>
</dbReference>
<dbReference type="Proteomes" id="UP000019132">
    <property type="component" value="Unassembled WGS sequence"/>
</dbReference>
<proteinExistence type="predicted"/>
<evidence type="ECO:0000259" key="1">
    <source>
        <dbReference type="PROSITE" id="PS50238"/>
    </source>
</evidence>
<reference evidence="3" key="2">
    <citation type="submission" date="2010-04" db="EMBL/GenBank/DDBJ databases">
        <authorList>
            <person name="Buell R."/>
            <person name="Hamilton J."/>
            <person name="Hostetler J."/>
        </authorList>
    </citation>
    <scope>NUCLEOTIDE SEQUENCE [LARGE SCALE GENOMIC DNA]</scope>
    <source>
        <strain evidence="3">DAOM:BR144</strain>
    </source>
</reference>
<evidence type="ECO:0000313" key="2">
    <source>
        <dbReference type="EnsemblProtists" id="PYU1_T000496"/>
    </source>
</evidence>
<evidence type="ECO:0000313" key="3">
    <source>
        <dbReference type="Proteomes" id="UP000019132"/>
    </source>
</evidence>
<accession>K3W6A5</accession>
<dbReference type="PROSITE" id="PS50238">
    <property type="entry name" value="RHOGAP"/>
    <property type="match status" value="1"/>
</dbReference>
<organism evidence="2 3">
    <name type="scientific">Globisporangium ultimum (strain ATCC 200006 / CBS 805.95 / DAOM BR144)</name>
    <name type="common">Pythium ultimum</name>
    <dbReference type="NCBI Taxonomy" id="431595"/>
    <lineage>
        <taxon>Eukaryota</taxon>
        <taxon>Sar</taxon>
        <taxon>Stramenopiles</taxon>
        <taxon>Oomycota</taxon>
        <taxon>Peronosporomycetes</taxon>
        <taxon>Pythiales</taxon>
        <taxon>Pythiaceae</taxon>
        <taxon>Globisporangium</taxon>
    </lineage>
</organism>
<dbReference type="AlphaFoldDB" id="K3W6A5"/>
<reference evidence="3" key="1">
    <citation type="journal article" date="2010" name="Genome Biol.">
        <title>Genome sequence of the necrotrophic plant pathogen Pythium ultimum reveals original pathogenicity mechanisms and effector repertoire.</title>
        <authorList>
            <person name="Levesque C.A."/>
            <person name="Brouwer H."/>
            <person name="Cano L."/>
            <person name="Hamilton J.P."/>
            <person name="Holt C."/>
            <person name="Huitema E."/>
            <person name="Raffaele S."/>
            <person name="Robideau G.P."/>
            <person name="Thines M."/>
            <person name="Win J."/>
            <person name="Zerillo M.M."/>
            <person name="Beakes G.W."/>
            <person name="Boore J.L."/>
            <person name="Busam D."/>
            <person name="Dumas B."/>
            <person name="Ferriera S."/>
            <person name="Fuerstenberg S.I."/>
            <person name="Gachon C.M."/>
            <person name="Gaulin E."/>
            <person name="Govers F."/>
            <person name="Grenville-Briggs L."/>
            <person name="Horner N."/>
            <person name="Hostetler J."/>
            <person name="Jiang R.H."/>
            <person name="Johnson J."/>
            <person name="Krajaejun T."/>
            <person name="Lin H."/>
            <person name="Meijer H.J."/>
            <person name="Moore B."/>
            <person name="Morris P."/>
            <person name="Phuntmart V."/>
            <person name="Puiu D."/>
            <person name="Shetty J."/>
            <person name="Stajich J.E."/>
            <person name="Tripathy S."/>
            <person name="Wawra S."/>
            <person name="van West P."/>
            <person name="Whitty B.R."/>
            <person name="Coutinho P.M."/>
            <person name="Henrissat B."/>
            <person name="Martin F."/>
            <person name="Thomas P.D."/>
            <person name="Tyler B.M."/>
            <person name="De Vries R.P."/>
            <person name="Kamoun S."/>
            <person name="Yandell M."/>
            <person name="Tisserat N."/>
            <person name="Buell C.R."/>
        </authorList>
    </citation>
    <scope>NUCLEOTIDE SEQUENCE</scope>
    <source>
        <strain evidence="3">DAOM:BR144</strain>
    </source>
</reference>
<dbReference type="GO" id="GO:0007165">
    <property type="term" value="P:signal transduction"/>
    <property type="evidence" value="ECO:0007669"/>
    <property type="project" value="InterPro"/>
</dbReference>